<evidence type="ECO:0000259" key="1">
    <source>
        <dbReference type="PROSITE" id="PS50011"/>
    </source>
</evidence>
<dbReference type="PANTHER" id="PTHR24419">
    <property type="entry name" value="INTERLEUKIN-1 RECEPTOR-ASSOCIATED KINASE"/>
    <property type="match status" value="1"/>
</dbReference>
<dbReference type="PANTHER" id="PTHR24419:SF18">
    <property type="entry name" value="SERINE_THREONINE-PROTEIN KINASE HASPIN"/>
    <property type="match status" value="1"/>
</dbReference>
<dbReference type="GO" id="GO:0005634">
    <property type="term" value="C:nucleus"/>
    <property type="evidence" value="ECO:0007669"/>
    <property type="project" value="TreeGrafter"/>
</dbReference>
<keyword evidence="2" id="KW-1185">Reference proteome</keyword>
<reference evidence="3" key="1">
    <citation type="submission" date="2017-02" db="UniProtKB">
        <authorList>
            <consortium name="WormBaseParasite"/>
        </authorList>
    </citation>
    <scope>IDENTIFICATION</scope>
</reference>
<accession>A0A0M3IUD9</accession>
<dbReference type="AlphaFoldDB" id="A0A0M3IUD9"/>
<evidence type="ECO:0000313" key="3">
    <source>
        <dbReference type="WBParaSite" id="ALUE_0002236701-mRNA-1"/>
    </source>
</evidence>
<dbReference type="Pfam" id="PF12330">
    <property type="entry name" value="Haspin_kinase"/>
    <property type="match status" value="1"/>
</dbReference>
<dbReference type="PROSITE" id="PS50011">
    <property type="entry name" value="PROTEIN_KINASE_DOM"/>
    <property type="match status" value="1"/>
</dbReference>
<dbReference type="SUPFAM" id="SSF56112">
    <property type="entry name" value="Protein kinase-like (PK-like)"/>
    <property type="match status" value="1"/>
</dbReference>
<name>A0A0M3IUD9_ASCLU</name>
<dbReference type="GO" id="GO:0035556">
    <property type="term" value="P:intracellular signal transduction"/>
    <property type="evidence" value="ECO:0007669"/>
    <property type="project" value="TreeGrafter"/>
</dbReference>
<dbReference type="GO" id="GO:0000278">
    <property type="term" value="P:mitotic cell cycle"/>
    <property type="evidence" value="ECO:0007669"/>
    <property type="project" value="TreeGrafter"/>
</dbReference>
<dbReference type="GO" id="GO:0072354">
    <property type="term" value="F:histone H3T3 kinase activity"/>
    <property type="evidence" value="ECO:0007669"/>
    <property type="project" value="TreeGrafter"/>
</dbReference>
<evidence type="ECO:0000313" key="2">
    <source>
        <dbReference type="Proteomes" id="UP000036681"/>
    </source>
</evidence>
<feature type="domain" description="Protein kinase" evidence="1">
    <location>
        <begin position="1"/>
        <end position="144"/>
    </location>
</feature>
<dbReference type="Gene3D" id="1.10.510.10">
    <property type="entry name" value="Transferase(Phosphotransferase) domain 1"/>
    <property type="match status" value="1"/>
</dbReference>
<dbReference type="InterPro" id="IPR000719">
    <property type="entry name" value="Prot_kinase_dom"/>
</dbReference>
<sequence length="144" mass="16575">MFPASQCYLVLAYEQGGKSLEDYEVRNMRQAYSIMMQVMVALAVAEERLFYEHRDLHSGNVLISECADQFREEVIASQKVRISMWGACVKIIDFTLSRLKKAASQKVRISMWGACVKIIDFTLSRLKKGWTACWHVICDSRLEV</sequence>
<dbReference type="GO" id="GO:0005524">
    <property type="term" value="F:ATP binding"/>
    <property type="evidence" value="ECO:0007669"/>
    <property type="project" value="InterPro"/>
</dbReference>
<organism evidence="2 3">
    <name type="scientific">Ascaris lumbricoides</name>
    <name type="common">Giant roundworm</name>
    <dbReference type="NCBI Taxonomy" id="6252"/>
    <lineage>
        <taxon>Eukaryota</taxon>
        <taxon>Metazoa</taxon>
        <taxon>Ecdysozoa</taxon>
        <taxon>Nematoda</taxon>
        <taxon>Chromadorea</taxon>
        <taxon>Rhabditida</taxon>
        <taxon>Spirurina</taxon>
        <taxon>Ascaridomorpha</taxon>
        <taxon>Ascaridoidea</taxon>
        <taxon>Ascarididae</taxon>
        <taxon>Ascaris</taxon>
    </lineage>
</organism>
<dbReference type="Proteomes" id="UP000036681">
    <property type="component" value="Unplaced"/>
</dbReference>
<dbReference type="InterPro" id="IPR011009">
    <property type="entry name" value="Kinase-like_dom_sf"/>
</dbReference>
<dbReference type="WBParaSite" id="ALUE_0002236701-mRNA-1">
    <property type="protein sequence ID" value="ALUE_0002236701-mRNA-1"/>
    <property type="gene ID" value="ALUE_0002236701"/>
</dbReference>
<proteinExistence type="predicted"/>
<dbReference type="GO" id="GO:0005737">
    <property type="term" value="C:cytoplasm"/>
    <property type="evidence" value="ECO:0007669"/>
    <property type="project" value="TreeGrafter"/>
</dbReference>
<protein>
    <submittedName>
        <fullName evidence="3">Protein kinase domain-containing protein</fullName>
    </submittedName>
</protein>